<gene>
    <name evidence="2" type="ORF">AX774_g6120</name>
    <name evidence="1" type="ORF">AX774_g7523</name>
</gene>
<dbReference type="EMBL" id="LSSK01001191">
    <property type="protein sequence ID" value="OMH80441.1"/>
    <property type="molecule type" value="Genomic_DNA"/>
</dbReference>
<reference evidence="2" key="2">
    <citation type="submission" date="2017-01" db="EMBL/GenBank/DDBJ databases">
        <authorList>
            <person name="Mah S.A."/>
            <person name="Swanson W.J."/>
            <person name="Moy G.W."/>
            <person name="Vacquier V.D."/>
        </authorList>
    </citation>
    <scope>NUCLEOTIDE SEQUENCE [LARGE SCALE GENOMIC DNA]</scope>
    <source>
        <strain evidence="2">COL-18-3</strain>
    </source>
</reference>
<dbReference type="AlphaFoldDB" id="A0A1R1PHI7"/>
<evidence type="ECO:0000313" key="2">
    <source>
        <dbReference type="EMBL" id="OMH80441.1"/>
    </source>
</evidence>
<name>A0A1R1PHI7_ZANCU</name>
<dbReference type="Proteomes" id="UP000188320">
    <property type="component" value="Unassembled WGS sequence"/>
</dbReference>
<keyword evidence="3" id="KW-1185">Reference proteome</keyword>
<protein>
    <submittedName>
        <fullName evidence="2">Uncharacterized protein</fullName>
    </submittedName>
</protein>
<reference evidence="3" key="1">
    <citation type="submission" date="2017-01" db="EMBL/GenBank/DDBJ databases">
        <authorList>
            <person name="Wang Y."/>
            <person name="White M."/>
            <person name="Kvist S."/>
            <person name="Moncalvo J.-M."/>
        </authorList>
    </citation>
    <scope>NUCLEOTIDE SEQUENCE [LARGE SCALE GENOMIC DNA]</scope>
    <source>
        <strain evidence="3">COL-18-3</strain>
    </source>
</reference>
<accession>A0A1R1PHI7</accession>
<dbReference type="EMBL" id="LSSK01001679">
    <property type="protein sequence ID" value="OMH79073.1"/>
    <property type="molecule type" value="Genomic_DNA"/>
</dbReference>
<organism evidence="2 3">
    <name type="scientific">Zancudomyces culisetae</name>
    <name type="common">Gut fungus</name>
    <name type="synonym">Smittium culisetae</name>
    <dbReference type="NCBI Taxonomy" id="1213189"/>
    <lineage>
        <taxon>Eukaryota</taxon>
        <taxon>Fungi</taxon>
        <taxon>Fungi incertae sedis</taxon>
        <taxon>Zoopagomycota</taxon>
        <taxon>Kickxellomycotina</taxon>
        <taxon>Harpellomycetes</taxon>
        <taxon>Harpellales</taxon>
        <taxon>Legeriomycetaceae</taxon>
        <taxon>Zancudomyces</taxon>
    </lineage>
</organism>
<evidence type="ECO:0000313" key="1">
    <source>
        <dbReference type="EMBL" id="OMH79073.1"/>
    </source>
</evidence>
<evidence type="ECO:0000313" key="3">
    <source>
        <dbReference type="Proteomes" id="UP000188320"/>
    </source>
</evidence>
<comment type="caution">
    <text evidence="2">The sequence shown here is derived from an EMBL/GenBank/DDBJ whole genome shotgun (WGS) entry which is preliminary data.</text>
</comment>
<sequence>MDEKLDISTLIVLSAITVYCTHATQQLEASDSNTELALLLIDILVSIPNKSDGLENVCKSKSEGENDHGNDDLIERDNSTQSNILFHEHEFLELLEPHSSFSTYIFEQLERLDCVDMFIEFFKDSLFYPKIDDDKEEGSDRPVLFDEKEQPDFFLILVSVFFS</sequence>
<proteinExistence type="predicted"/>